<dbReference type="AlphaFoldDB" id="A0A1B7VLN7"/>
<sequence>MNLTSRLKSRINAFLSNPQLSQGMSKWSSKVLIVSVGLTITISGVRQIGLLQSWELHAFDWLVSLRLPEKQDHRLLVVGFTDDDINNKIPYPLSDEKLAEVITILQDNNARVIGLDIFRDIKIGKGRPELNKAFENGNVIVGCGMSDAKKDQGIAPPSSIDPAQVGFLNVRPDHDDIIRRALLISSPPISYPQKHLCNDPQQKLQSVPFLVAQYYLPENINITVPTNNTPLKIGKAEFKRLKSNAGGYRNLDTNDYQILINYRSNPEPIEIVSFSQLLNHQVDAKIKDRAVFIGYTGTSFKDTFPTPYTKNAITPGVLIHAQVASQIISAVENGRSSQILYWDEWQDCLWILGWALVGGLLTWRRSPTWLVITSVVITMGGLFAVCWVGLNSFAYWLPMLPSFFVLVGTSVIVLWSERIRIAPEIDWDSVREEESKKKEQSERIARSEFFQQLQEKANQLQQQLIYEKHDLTQDSYYHKNYELSNELSTFDNWLEELAPKAKQMRQDWENMLTQSLAQKKESIRALAKRSQYLLNRYEDPNK</sequence>
<organism evidence="3 4">
    <name type="scientific">Aphanizomenon flos-aquae LD13</name>
    <dbReference type="NCBI Taxonomy" id="1710894"/>
    <lineage>
        <taxon>Bacteria</taxon>
        <taxon>Bacillati</taxon>
        <taxon>Cyanobacteriota</taxon>
        <taxon>Cyanophyceae</taxon>
        <taxon>Nostocales</taxon>
        <taxon>Aphanizomenonaceae</taxon>
        <taxon>Aphanizomenon</taxon>
    </lineage>
</organism>
<keyword evidence="1" id="KW-1133">Transmembrane helix</keyword>
<dbReference type="PATRIC" id="fig|1710894.3.peg.2168"/>
<proteinExistence type="predicted"/>
<feature type="transmembrane region" description="Helical" evidence="1">
    <location>
        <begin position="396"/>
        <end position="415"/>
    </location>
</feature>
<gene>
    <name evidence="3" type="ORF">AN481_16995</name>
</gene>
<evidence type="ECO:0000313" key="3">
    <source>
        <dbReference type="EMBL" id="OBQ20671.1"/>
    </source>
</evidence>
<evidence type="ECO:0000256" key="1">
    <source>
        <dbReference type="SAM" id="Phobius"/>
    </source>
</evidence>
<feature type="domain" description="CHASE2" evidence="2">
    <location>
        <begin position="51"/>
        <end position="361"/>
    </location>
</feature>
<keyword evidence="1" id="KW-0812">Transmembrane</keyword>
<dbReference type="SMART" id="SM01080">
    <property type="entry name" value="CHASE2"/>
    <property type="match status" value="1"/>
</dbReference>
<dbReference type="Proteomes" id="UP000092382">
    <property type="component" value="Unassembled WGS sequence"/>
</dbReference>
<evidence type="ECO:0000259" key="2">
    <source>
        <dbReference type="SMART" id="SM01080"/>
    </source>
</evidence>
<dbReference type="Pfam" id="PF05226">
    <property type="entry name" value="CHASE2"/>
    <property type="match status" value="1"/>
</dbReference>
<dbReference type="InterPro" id="IPR007890">
    <property type="entry name" value="CHASE2"/>
</dbReference>
<dbReference type="EMBL" id="LJOY01000074">
    <property type="protein sequence ID" value="OBQ20671.1"/>
    <property type="molecule type" value="Genomic_DNA"/>
</dbReference>
<reference evidence="3 4" key="1">
    <citation type="submission" date="2015-09" db="EMBL/GenBank/DDBJ databases">
        <title>Whole genome shotgun sequence assembly of Aphanizomenon flos-aquae UKL13.</title>
        <authorList>
            <person name="Driscoll C."/>
        </authorList>
    </citation>
    <scope>NUCLEOTIDE SEQUENCE [LARGE SCALE GENOMIC DNA]</scope>
    <source>
        <strain evidence="3">MDT13</strain>
    </source>
</reference>
<protein>
    <recommendedName>
        <fullName evidence="2">CHASE2 domain-containing protein</fullName>
    </recommendedName>
</protein>
<feature type="transmembrane region" description="Helical" evidence="1">
    <location>
        <begin position="369"/>
        <end position="390"/>
    </location>
</feature>
<name>A0A1B7VLN7_APHFL</name>
<keyword evidence="1" id="KW-0472">Membrane</keyword>
<comment type="caution">
    <text evidence="3">The sequence shown here is derived from an EMBL/GenBank/DDBJ whole genome shotgun (WGS) entry which is preliminary data.</text>
</comment>
<evidence type="ECO:0000313" key="4">
    <source>
        <dbReference type="Proteomes" id="UP000092382"/>
    </source>
</evidence>
<accession>A0A1B7VLN7</accession>
<dbReference type="STRING" id="1803587.GCA_001593825_01091"/>